<dbReference type="KEGG" id="ppno:DA70_14695"/>
<feature type="compositionally biased region" description="Basic and acidic residues" evidence="1">
    <location>
        <begin position="172"/>
        <end position="186"/>
    </location>
</feature>
<dbReference type="AlphaFoldDB" id="A0A378YQ90"/>
<organism evidence="2 3">
    <name type="scientific">Pandoraea pnomenusa</name>
    <dbReference type="NCBI Taxonomy" id="93220"/>
    <lineage>
        <taxon>Bacteria</taxon>
        <taxon>Pseudomonadati</taxon>
        <taxon>Pseudomonadota</taxon>
        <taxon>Betaproteobacteria</taxon>
        <taxon>Burkholderiales</taxon>
        <taxon>Burkholderiaceae</taxon>
        <taxon>Pandoraea</taxon>
    </lineage>
</organism>
<evidence type="ECO:0000256" key="1">
    <source>
        <dbReference type="SAM" id="MobiDB-lite"/>
    </source>
</evidence>
<evidence type="ECO:0000313" key="3">
    <source>
        <dbReference type="Proteomes" id="UP000254573"/>
    </source>
</evidence>
<gene>
    <name evidence="2" type="ORF">NCTC13160_03151</name>
</gene>
<feature type="region of interest" description="Disordered" evidence="1">
    <location>
        <begin position="172"/>
        <end position="197"/>
    </location>
</feature>
<dbReference type="KEGG" id="prb:X636_12150"/>
<proteinExistence type="predicted"/>
<accession>A0A378YQ90</accession>
<name>A0A378YQ90_9BURK</name>
<protein>
    <submittedName>
        <fullName evidence="2">Uncharacterized protein</fullName>
    </submittedName>
</protein>
<dbReference type="STRING" id="93220.A6P55_13080"/>
<dbReference type="KEGG" id="ppnm:LV28_15990"/>
<reference evidence="2 3" key="1">
    <citation type="submission" date="2018-06" db="EMBL/GenBank/DDBJ databases">
        <authorList>
            <consortium name="Pathogen Informatics"/>
            <person name="Doyle S."/>
        </authorList>
    </citation>
    <scope>NUCLEOTIDE SEQUENCE [LARGE SCALE GENOMIC DNA]</scope>
    <source>
        <strain evidence="2 3">NCTC13160</strain>
    </source>
</reference>
<evidence type="ECO:0000313" key="2">
    <source>
        <dbReference type="EMBL" id="SUA79302.1"/>
    </source>
</evidence>
<sequence length="197" mass="22215">MKTRSLICDSANDVALMRAWLPVDIVETSHFFVPSRLSDTPSTAASILKSYPLQALLICNAYTTNRQLILRLEGRAEERLTLSAPPQRFEIELVSPSLPGMFFQSSILFKRTFGKEASDRLHLMGRYDPERAIGEAGMTLPEIIERLDDTSRAQLRATPIAQSVLDRIARLESKSTRHENSGDRAMHSRPPPSLHWE</sequence>
<dbReference type="Proteomes" id="UP000254573">
    <property type="component" value="Unassembled WGS sequence"/>
</dbReference>
<dbReference type="EMBL" id="UGSG01000001">
    <property type="protein sequence ID" value="SUA79302.1"/>
    <property type="molecule type" value="Genomic_DNA"/>
</dbReference>